<proteinExistence type="predicted"/>
<dbReference type="Proteomes" id="UP000604825">
    <property type="component" value="Unassembled WGS sequence"/>
</dbReference>
<dbReference type="OrthoDB" id="1193898at2759"/>
<dbReference type="EMBL" id="CAJGYO010000010">
    <property type="protein sequence ID" value="CAD6258328.1"/>
    <property type="molecule type" value="Genomic_DNA"/>
</dbReference>
<comment type="caution">
    <text evidence="3">The sequence shown here is derived from an EMBL/GenBank/DDBJ whole genome shotgun (WGS) entry which is preliminary data.</text>
</comment>
<dbReference type="AlphaFoldDB" id="A0A811QQL1"/>
<feature type="domain" description="Retroviral polymerase SH3-like" evidence="2">
    <location>
        <begin position="88"/>
        <end position="121"/>
    </location>
</feature>
<feature type="region of interest" description="Disordered" evidence="1">
    <location>
        <begin position="148"/>
        <end position="169"/>
    </location>
</feature>
<dbReference type="Pfam" id="PF25597">
    <property type="entry name" value="SH3_retrovirus"/>
    <property type="match status" value="1"/>
</dbReference>
<sequence length="332" mass="37916">MAEMKNMCMRMKNKMTIRPCQVTISPLQDHQKVKPLDTMLLKVNLCCIRQCLARLCTEQCCRRYFQAQDVGVVPNSLQDIGRASDGASGDKGYKLWNPETEKTFMSRSVVFNESVMFTDSLPSDHVPEKELQRMRMQVEHVDDDTGVQVEPVDEHGDHDNDVAEDDAHDDVQQTPPILQLEEDLPIAQRKSKRTIAPPKRLIEECNLSYYALSCAEQVENVHEPATYKEAIRCGDTENWISAMHEEMQSLEKNNLSYAMSLVSRYMSNPGKEHWRAVQWIFKYLRGTVDSCLKFGRTDKGLIGYVDSDYAADLDRRRSLTGYVFTVGSCAIV</sequence>
<protein>
    <recommendedName>
        <fullName evidence="2">Retroviral polymerase SH3-like domain-containing protein</fullName>
    </recommendedName>
</protein>
<organism evidence="3 4">
    <name type="scientific">Miscanthus lutarioriparius</name>
    <dbReference type="NCBI Taxonomy" id="422564"/>
    <lineage>
        <taxon>Eukaryota</taxon>
        <taxon>Viridiplantae</taxon>
        <taxon>Streptophyta</taxon>
        <taxon>Embryophyta</taxon>
        <taxon>Tracheophyta</taxon>
        <taxon>Spermatophyta</taxon>
        <taxon>Magnoliopsida</taxon>
        <taxon>Liliopsida</taxon>
        <taxon>Poales</taxon>
        <taxon>Poaceae</taxon>
        <taxon>PACMAD clade</taxon>
        <taxon>Panicoideae</taxon>
        <taxon>Andropogonodae</taxon>
        <taxon>Andropogoneae</taxon>
        <taxon>Saccharinae</taxon>
        <taxon>Miscanthus</taxon>
    </lineage>
</organism>
<feature type="compositionally biased region" description="Basic and acidic residues" evidence="1">
    <location>
        <begin position="152"/>
        <end position="161"/>
    </location>
</feature>
<accession>A0A811QQL1</accession>
<name>A0A811QQL1_9POAL</name>
<gene>
    <name evidence="3" type="ORF">NCGR_LOCUS41804</name>
</gene>
<evidence type="ECO:0000259" key="2">
    <source>
        <dbReference type="Pfam" id="PF25597"/>
    </source>
</evidence>
<dbReference type="PANTHER" id="PTHR11439">
    <property type="entry name" value="GAG-POL-RELATED RETROTRANSPOSON"/>
    <property type="match status" value="1"/>
</dbReference>
<reference evidence="3" key="1">
    <citation type="submission" date="2020-10" db="EMBL/GenBank/DDBJ databases">
        <authorList>
            <person name="Han B."/>
            <person name="Lu T."/>
            <person name="Zhao Q."/>
            <person name="Huang X."/>
            <person name="Zhao Y."/>
        </authorList>
    </citation>
    <scope>NUCLEOTIDE SEQUENCE</scope>
</reference>
<evidence type="ECO:0000256" key="1">
    <source>
        <dbReference type="SAM" id="MobiDB-lite"/>
    </source>
</evidence>
<keyword evidence="4" id="KW-1185">Reference proteome</keyword>
<evidence type="ECO:0000313" key="3">
    <source>
        <dbReference type="EMBL" id="CAD6258328.1"/>
    </source>
</evidence>
<dbReference type="InterPro" id="IPR057670">
    <property type="entry name" value="SH3_retrovirus"/>
</dbReference>
<evidence type="ECO:0000313" key="4">
    <source>
        <dbReference type="Proteomes" id="UP000604825"/>
    </source>
</evidence>